<dbReference type="InterPro" id="IPR026188">
    <property type="entry name" value="Lebercilin-like"/>
</dbReference>
<evidence type="ECO:0000256" key="1">
    <source>
        <dbReference type="SAM" id="MobiDB-lite"/>
    </source>
</evidence>
<organism evidence="2 3">
    <name type="scientific">Pantherophis guttatus</name>
    <name type="common">Corn snake</name>
    <name type="synonym">Elaphe guttata</name>
    <dbReference type="NCBI Taxonomy" id="94885"/>
    <lineage>
        <taxon>Eukaryota</taxon>
        <taxon>Metazoa</taxon>
        <taxon>Chordata</taxon>
        <taxon>Craniata</taxon>
        <taxon>Vertebrata</taxon>
        <taxon>Euteleostomi</taxon>
        <taxon>Lepidosauria</taxon>
        <taxon>Squamata</taxon>
        <taxon>Bifurcata</taxon>
        <taxon>Unidentata</taxon>
        <taxon>Episquamata</taxon>
        <taxon>Toxicofera</taxon>
        <taxon>Serpentes</taxon>
        <taxon>Colubroidea</taxon>
        <taxon>Colubridae</taxon>
        <taxon>Colubrinae</taxon>
        <taxon>Pantherophis</taxon>
    </lineage>
</organism>
<dbReference type="RefSeq" id="XP_060550096.1">
    <property type="nucleotide sequence ID" value="XM_060694113.1"/>
</dbReference>
<dbReference type="Proteomes" id="UP001652622">
    <property type="component" value="Unplaced"/>
</dbReference>
<feature type="region of interest" description="Disordered" evidence="1">
    <location>
        <begin position="82"/>
        <end position="107"/>
    </location>
</feature>
<dbReference type="GeneID" id="132712486"/>
<name>A0ABM3ZNZ7_PANGU</name>
<dbReference type="PANTHER" id="PTHR16650">
    <property type="entry name" value="C21ORF13-RELATED"/>
    <property type="match status" value="1"/>
</dbReference>
<feature type="region of interest" description="Disordered" evidence="1">
    <location>
        <begin position="120"/>
        <end position="147"/>
    </location>
</feature>
<gene>
    <name evidence="3" type="primary">LOC132712486</name>
</gene>
<reference evidence="3" key="1">
    <citation type="submission" date="2025-08" db="UniProtKB">
        <authorList>
            <consortium name="RefSeq"/>
        </authorList>
    </citation>
    <scope>IDENTIFICATION</scope>
    <source>
        <tissue evidence="3">Blood</tissue>
    </source>
</reference>
<feature type="region of interest" description="Disordered" evidence="1">
    <location>
        <begin position="162"/>
        <end position="193"/>
    </location>
</feature>
<evidence type="ECO:0000313" key="3">
    <source>
        <dbReference type="RefSeq" id="XP_060550096.1"/>
    </source>
</evidence>
<sequence length="193" mass="22142">MTINIELDLPKSRKHKNRRDRQGLVLLDAEFEILKTKPVENQENEDQEVKEAVCDILTLERQRTPSTSKKQHVFSEAIQNLHQGYPSTGPKITCKRRRRNRQQGDIADFLGDSVNSYEPSFYKLPKKRQKDTASTPTEDNSPKILPGKKRLLLEKLFGPYRILSSNDPNSNLSMEGKGGKTNLHPVRKPHDEV</sequence>
<keyword evidence="2" id="KW-1185">Reference proteome</keyword>
<feature type="compositionally biased region" description="Polar residues" evidence="1">
    <location>
        <begin position="163"/>
        <end position="173"/>
    </location>
</feature>
<accession>A0ABM3ZNZ7</accession>
<feature type="region of interest" description="Disordered" evidence="1">
    <location>
        <begin position="1"/>
        <end position="20"/>
    </location>
</feature>
<evidence type="ECO:0000313" key="2">
    <source>
        <dbReference type="Proteomes" id="UP001652622"/>
    </source>
</evidence>
<protein>
    <submittedName>
        <fullName evidence="3">Lebercilin-like protein</fullName>
    </submittedName>
</protein>
<proteinExistence type="predicted"/>
<dbReference type="PANTHER" id="PTHR16650:SF9">
    <property type="entry name" value="LEBERCILIN-LIKE PROTEIN"/>
    <property type="match status" value="1"/>
</dbReference>